<accession>N6U397</accession>
<name>N6U397_DENPD</name>
<dbReference type="PANTHER" id="PTHR47326">
    <property type="entry name" value="TRANSPOSABLE ELEMENT TC3 TRANSPOSASE-LIKE PROTEIN"/>
    <property type="match status" value="1"/>
</dbReference>
<feature type="non-terminal residue" evidence="1">
    <location>
        <position position="1"/>
    </location>
</feature>
<dbReference type="HOGENOM" id="CLU_2443101_0_0_1"/>
<dbReference type="PANTHER" id="PTHR47326:SF1">
    <property type="entry name" value="HTH PSQ-TYPE DOMAIN-CONTAINING PROTEIN"/>
    <property type="match status" value="1"/>
</dbReference>
<protein>
    <submittedName>
        <fullName evidence="1">Uncharacterized protein</fullName>
    </submittedName>
</protein>
<dbReference type="EMBL" id="KB741189">
    <property type="protein sequence ID" value="ENN73047.1"/>
    <property type="molecule type" value="Genomic_DNA"/>
</dbReference>
<reference evidence="1" key="1">
    <citation type="journal article" date="2013" name="Genome Biol.">
        <title>Draft genome of the mountain pine beetle, Dendroctonus ponderosae Hopkins, a major forest pest.</title>
        <authorList>
            <person name="Keeling C.I."/>
            <person name="Yuen M.M."/>
            <person name="Liao N.Y."/>
            <person name="Docking T.R."/>
            <person name="Chan S.K."/>
            <person name="Taylor G.A."/>
            <person name="Palmquist D.L."/>
            <person name="Jackman S.D."/>
            <person name="Nguyen A."/>
            <person name="Li M."/>
            <person name="Henderson H."/>
            <person name="Janes J.K."/>
            <person name="Zhao Y."/>
            <person name="Pandoh P."/>
            <person name="Moore R."/>
            <person name="Sperling F.A."/>
            <person name="Huber D.P."/>
            <person name="Birol I."/>
            <person name="Jones S.J."/>
            <person name="Bohlmann J."/>
        </authorList>
    </citation>
    <scope>NUCLEOTIDE SEQUENCE</scope>
</reference>
<dbReference type="AlphaFoldDB" id="N6U397"/>
<proteinExistence type="predicted"/>
<evidence type="ECO:0000313" key="1">
    <source>
        <dbReference type="EMBL" id="ENN73047.1"/>
    </source>
</evidence>
<organism evidence="1">
    <name type="scientific">Dendroctonus ponderosae</name>
    <name type="common">Mountain pine beetle</name>
    <dbReference type="NCBI Taxonomy" id="77166"/>
    <lineage>
        <taxon>Eukaryota</taxon>
        <taxon>Metazoa</taxon>
        <taxon>Ecdysozoa</taxon>
        <taxon>Arthropoda</taxon>
        <taxon>Hexapoda</taxon>
        <taxon>Insecta</taxon>
        <taxon>Pterygota</taxon>
        <taxon>Neoptera</taxon>
        <taxon>Endopterygota</taxon>
        <taxon>Coleoptera</taxon>
        <taxon>Polyphaga</taxon>
        <taxon>Cucujiformia</taxon>
        <taxon>Curculionidae</taxon>
        <taxon>Scolytinae</taxon>
        <taxon>Dendroctonus</taxon>
    </lineage>
</organism>
<gene>
    <name evidence="1" type="ORF">YQE_10318</name>
</gene>
<dbReference type="OMA" id="FLTCYAN"/>
<sequence length="90" mass="10620">MHYWSVDNPLWLRPVERQRPWTVNVWCGILGQKLIDPYIIQGNLSVVARKVLNYNFKDQWFGRAEPVSWPARSPDLMSPDLFLTCYANLQ</sequence>